<organism evidence="3 4">
    <name type="scientific">Leucocoprinus leucothites</name>
    <dbReference type="NCBI Taxonomy" id="201217"/>
    <lineage>
        <taxon>Eukaryota</taxon>
        <taxon>Fungi</taxon>
        <taxon>Dikarya</taxon>
        <taxon>Basidiomycota</taxon>
        <taxon>Agaricomycotina</taxon>
        <taxon>Agaricomycetes</taxon>
        <taxon>Agaricomycetidae</taxon>
        <taxon>Agaricales</taxon>
        <taxon>Agaricineae</taxon>
        <taxon>Agaricaceae</taxon>
        <taxon>Leucocoprinus</taxon>
    </lineage>
</organism>
<dbReference type="OrthoDB" id="419711at2759"/>
<accession>A0A8H5CRJ7</accession>
<feature type="transmembrane region" description="Helical" evidence="2">
    <location>
        <begin position="110"/>
        <end position="131"/>
    </location>
</feature>
<proteinExistence type="predicted"/>
<feature type="transmembrane region" description="Helical" evidence="2">
    <location>
        <begin position="60"/>
        <end position="78"/>
    </location>
</feature>
<comment type="caution">
    <text evidence="3">The sequence shown here is derived from an EMBL/GenBank/DDBJ whole genome shotgun (WGS) entry which is preliminary data.</text>
</comment>
<feature type="transmembrane region" description="Helical" evidence="2">
    <location>
        <begin position="33"/>
        <end position="54"/>
    </location>
</feature>
<keyword evidence="2" id="KW-0812">Transmembrane</keyword>
<gene>
    <name evidence="3" type="ORF">D9756_010108</name>
</gene>
<dbReference type="EMBL" id="JAACJO010000031">
    <property type="protein sequence ID" value="KAF5346545.1"/>
    <property type="molecule type" value="Genomic_DNA"/>
</dbReference>
<feature type="transmembrane region" description="Helical" evidence="2">
    <location>
        <begin position="169"/>
        <end position="192"/>
    </location>
</feature>
<dbReference type="PANTHER" id="PTHR12242">
    <property type="entry name" value="OS02G0130600 PROTEIN-RELATED"/>
    <property type="match status" value="1"/>
</dbReference>
<dbReference type="Proteomes" id="UP000559027">
    <property type="component" value="Unassembled WGS sequence"/>
</dbReference>
<sequence>MFSSLGDADPFDRHHRLVCSPLYSARQLAIQRLIIVVYGGATLVTSLVYESVVLRQGNIWFSYFTHLTYIGLFSYFLASAYHGFNYKPVPSSSYAHPLQRWHRGLQVMHMLLLSTVTTFPLLVTICYWALIASPATFSSPYETWSAISLHILNTVFVLFEIFTTNIPPLPWITLPVCLVLLLSYLGVAYITFASQGVYTYAFLDPKTQHSKLAAYIVGIAVGHIIIFVLVRYAIVLRDKISKFARYHEEDTQHQGPKEALNEWEEVEWEDAGQRESAGSSVGRSTSEVK</sequence>
<keyword evidence="4" id="KW-1185">Reference proteome</keyword>
<evidence type="ECO:0000313" key="3">
    <source>
        <dbReference type="EMBL" id="KAF5346545.1"/>
    </source>
</evidence>
<evidence type="ECO:0000313" key="4">
    <source>
        <dbReference type="Proteomes" id="UP000559027"/>
    </source>
</evidence>
<reference evidence="3 4" key="1">
    <citation type="journal article" date="2020" name="ISME J.">
        <title>Uncovering the hidden diversity of litter-decomposition mechanisms in mushroom-forming fungi.</title>
        <authorList>
            <person name="Floudas D."/>
            <person name="Bentzer J."/>
            <person name="Ahren D."/>
            <person name="Johansson T."/>
            <person name="Persson P."/>
            <person name="Tunlid A."/>
        </authorList>
    </citation>
    <scope>NUCLEOTIDE SEQUENCE [LARGE SCALE GENOMIC DNA]</scope>
    <source>
        <strain evidence="3 4">CBS 146.42</strain>
    </source>
</reference>
<evidence type="ECO:0000256" key="2">
    <source>
        <dbReference type="SAM" id="Phobius"/>
    </source>
</evidence>
<name>A0A8H5CRJ7_9AGAR</name>
<dbReference type="PANTHER" id="PTHR12242:SF1">
    <property type="entry name" value="MYND-TYPE DOMAIN-CONTAINING PROTEIN"/>
    <property type="match status" value="1"/>
</dbReference>
<dbReference type="AlphaFoldDB" id="A0A8H5CRJ7"/>
<feature type="transmembrane region" description="Helical" evidence="2">
    <location>
        <begin position="143"/>
        <end position="162"/>
    </location>
</feature>
<dbReference type="GO" id="GO:0016020">
    <property type="term" value="C:membrane"/>
    <property type="evidence" value="ECO:0007669"/>
    <property type="project" value="TreeGrafter"/>
</dbReference>
<protein>
    <submittedName>
        <fullName evidence="3">Uncharacterized protein</fullName>
    </submittedName>
</protein>
<feature type="compositionally biased region" description="Polar residues" evidence="1">
    <location>
        <begin position="276"/>
        <end position="289"/>
    </location>
</feature>
<evidence type="ECO:0000256" key="1">
    <source>
        <dbReference type="SAM" id="MobiDB-lite"/>
    </source>
</evidence>
<keyword evidence="2" id="KW-1133">Transmembrane helix</keyword>
<feature type="region of interest" description="Disordered" evidence="1">
    <location>
        <begin position="267"/>
        <end position="289"/>
    </location>
</feature>
<feature type="transmembrane region" description="Helical" evidence="2">
    <location>
        <begin position="212"/>
        <end position="234"/>
    </location>
</feature>
<keyword evidence="2" id="KW-0472">Membrane</keyword>